<dbReference type="Gene3D" id="4.10.410.10">
    <property type="entry name" value="Pancreatic trypsin inhibitor Kunitz domain"/>
    <property type="match status" value="1"/>
</dbReference>
<sequence>MDEGSCRHYTLRWYFHPATNTCRPFIFGGCQGNSNRFETKRKCERRCKTSAGEKIPLDSLILQPGGSRKTHPGSVHLRCLMVCHQGPGCKPQQDKGNSAALLLLISQDDRRMIWSSMGGRWRGQMKRGEDLPYREKGCFQGRVATLNGRKGLEEANLPTDFSRMGCPAVVAFDIPKPPGSPIAFPVHPSFTWSGSLVSRSTSPLASSAVPAQIPSSPS</sequence>
<feature type="domain" description="BPTI/Kunitz inhibitor" evidence="2">
    <location>
        <begin position="1"/>
        <end position="47"/>
    </location>
</feature>
<dbReference type="InterPro" id="IPR036880">
    <property type="entry name" value="Kunitz_BPTI_sf"/>
</dbReference>
<dbReference type="PANTHER" id="PTHR10083:SF375">
    <property type="entry name" value="BPTI_KUNITZ INHIBITOR DOMAIN-CONTAINING PROTEIN"/>
    <property type="match status" value="1"/>
</dbReference>
<reference evidence="3 4" key="1">
    <citation type="submission" date="2018-01" db="EMBL/GenBank/DDBJ databases">
        <title>Comparison of the Chinese Bamboo Partridge and Red Junglefowl genome sequences highlights the importance of demography in genome evolution.</title>
        <authorList>
            <person name="Tiley G.P."/>
            <person name="Kimball R.T."/>
            <person name="Braun E.L."/>
            <person name="Burleigh J.G."/>
        </authorList>
    </citation>
    <scope>NUCLEOTIDE SEQUENCE [LARGE SCALE GENOMIC DNA]</scope>
    <source>
        <strain evidence="3">RTK389</strain>
        <tissue evidence="3">Blood</tissue>
    </source>
</reference>
<dbReference type="GO" id="GO:0005615">
    <property type="term" value="C:extracellular space"/>
    <property type="evidence" value="ECO:0007669"/>
    <property type="project" value="TreeGrafter"/>
</dbReference>
<dbReference type="InterPro" id="IPR002223">
    <property type="entry name" value="Kunitz_BPTI"/>
</dbReference>
<dbReference type="SUPFAM" id="SSF57362">
    <property type="entry name" value="BPTI-like"/>
    <property type="match status" value="1"/>
</dbReference>
<accession>A0A2P4SCQ0</accession>
<dbReference type="Proteomes" id="UP000237246">
    <property type="component" value="Unassembled WGS sequence"/>
</dbReference>
<dbReference type="Pfam" id="PF00014">
    <property type="entry name" value="Kunitz_BPTI"/>
    <property type="match status" value="1"/>
</dbReference>
<keyword evidence="4" id="KW-1185">Reference proteome</keyword>
<keyword evidence="1" id="KW-1015">Disulfide bond</keyword>
<dbReference type="EMBL" id="PPHD01064153">
    <property type="protein sequence ID" value="POI21860.1"/>
    <property type="molecule type" value="Genomic_DNA"/>
</dbReference>
<dbReference type="SMART" id="SM00131">
    <property type="entry name" value="KU"/>
    <property type="match status" value="1"/>
</dbReference>
<dbReference type="AlphaFoldDB" id="A0A2P4SCQ0"/>
<evidence type="ECO:0000256" key="1">
    <source>
        <dbReference type="ARBA" id="ARBA00023157"/>
    </source>
</evidence>
<comment type="caution">
    <text evidence="3">The sequence shown here is derived from an EMBL/GenBank/DDBJ whole genome shotgun (WGS) entry which is preliminary data.</text>
</comment>
<dbReference type="FunFam" id="4.10.410.10:FF:000020">
    <property type="entry name" value="Collagen, type VI, alpha 3"/>
    <property type="match status" value="1"/>
</dbReference>
<proteinExistence type="predicted"/>
<dbReference type="PRINTS" id="PR00759">
    <property type="entry name" value="BASICPTASE"/>
</dbReference>
<dbReference type="PANTHER" id="PTHR10083">
    <property type="entry name" value="KUNITZ-TYPE PROTEASE INHIBITOR-RELATED"/>
    <property type="match status" value="1"/>
</dbReference>
<dbReference type="PROSITE" id="PS00280">
    <property type="entry name" value="BPTI_KUNITZ_1"/>
    <property type="match status" value="1"/>
</dbReference>
<evidence type="ECO:0000313" key="3">
    <source>
        <dbReference type="EMBL" id="POI21860.1"/>
    </source>
</evidence>
<dbReference type="OrthoDB" id="196393at2759"/>
<gene>
    <name evidence="3" type="ORF">CIB84_014393</name>
</gene>
<dbReference type="GO" id="GO:0004867">
    <property type="term" value="F:serine-type endopeptidase inhibitor activity"/>
    <property type="evidence" value="ECO:0007669"/>
    <property type="project" value="InterPro"/>
</dbReference>
<dbReference type="PROSITE" id="PS50279">
    <property type="entry name" value="BPTI_KUNITZ_2"/>
    <property type="match status" value="1"/>
</dbReference>
<dbReference type="InterPro" id="IPR050098">
    <property type="entry name" value="TFPI/VKTCI-like"/>
</dbReference>
<dbReference type="InterPro" id="IPR020901">
    <property type="entry name" value="Prtase_inh_Kunz-CS"/>
</dbReference>
<evidence type="ECO:0000313" key="4">
    <source>
        <dbReference type="Proteomes" id="UP000237246"/>
    </source>
</evidence>
<protein>
    <recommendedName>
        <fullName evidence="2">BPTI/Kunitz inhibitor domain-containing protein</fullName>
    </recommendedName>
</protein>
<organism evidence="3 4">
    <name type="scientific">Bambusicola thoracicus</name>
    <name type="common">Chinese bamboo-partridge</name>
    <name type="synonym">Perdix thoracica</name>
    <dbReference type="NCBI Taxonomy" id="9083"/>
    <lineage>
        <taxon>Eukaryota</taxon>
        <taxon>Metazoa</taxon>
        <taxon>Chordata</taxon>
        <taxon>Craniata</taxon>
        <taxon>Vertebrata</taxon>
        <taxon>Euteleostomi</taxon>
        <taxon>Archelosauria</taxon>
        <taxon>Archosauria</taxon>
        <taxon>Dinosauria</taxon>
        <taxon>Saurischia</taxon>
        <taxon>Theropoda</taxon>
        <taxon>Coelurosauria</taxon>
        <taxon>Aves</taxon>
        <taxon>Neognathae</taxon>
        <taxon>Galloanserae</taxon>
        <taxon>Galliformes</taxon>
        <taxon>Phasianidae</taxon>
        <taxon>Perdicinae</taxon>
        <taxon>Bambusicola</taxon>
    </lineage>
</organism>
<evidence type="ECO:0000259" key="2">
    <source>
        <dbReference type="PROSITE" id="PS50279"/>
    </source>
</evidence>
<name>A0A2P4SCQ0_BAMTH</name>